<evidence type="ECO:0000256" key="3">
    <source>
        <dbReference type="ARBA" id="ARBA00022989"/>
    </source>
</evidence>
<comment type="similarity">
    <text evidence="8">Belongs to the G-protein coupled receptor 1 family.</text>
</comment>
<feature type="transmembrane region" description="Helical" evidence="9">
    <location>
        <begin position="103"/>
        <end position="121"/>
    </location>
</feature>
<evidence type="ECO:0000313" key="11">
    <source>
        <dbReference type="Proteomes" id="UP000694844"/>
    </source>
</evidence>
<comment type="subcellular location">
    <subcellularLocation>
        <location evidence="1">Membrane</location>
        <topology evidence="1">Multi-pass membrane protein</topology>
    </subcellularLocation>
</comment>
<evidence type="ECO:0000259" key="10">
    <source>
        <dbReference type="PROSITE" id="PS50262"/>
    </source>
</evidence>
<name>A0A8B8CC89_CRAVI</name>
<dbReference type="AlphaFoldDB" id="A0A8B8CC89"/>
<dbReference type="Proteomes" id="UP000694844">
    <property type="component" value="Chromosome 2"/>
</dbReference>
<feature type="transmembrane region" description="Helical" evidence="9">
    <location>
        <begin position="63"/>
        <end position="83"/>
    </location>
</feature>
<dbReference type="PROSITE" id="PS50262">
    <property type="entry name" value="G_PROTEIN_RECEP_F1_2"/>
    <property type="match status" value="1"/>
</dbReference>
<evidence type="ECO:0000256" key="1">
    <source>
        <dbReference type="ARBA" id="ARBA00004141"/>
    </source>
</evidence>
<keyword evidence="6 8" id="KW-0675">Receptor</keyword>
<evidence type="ECO:0000256" key="4">
    <source>
        <dbReference type="ARBA" id="ARBA00023040"/>
    </source>
</evidence>
<sequence>MESNISSDDVNVSSFPTLKHDIEVIFIYSVAYSLIFLFAFLGNLTVIFVVVRHRWMHTKTNFFIVNLAVADLLVALVVMPINLMINIFFDWRYGAVLCKLTPFLQGISVCASVNTLAAIAIDRCLAICYPLSFKITWRTSKIIMCGIWTFSLVLMIPYLIVYDIHNSFCTPTWPSPTLETIYFLAGSLLFCYSIPLALIITCYCLIGYKVWHRKAPGVYGSNGIIHRSKIKVVKMLVVVVVLFAASWFPLWVVHIKLRLDPHPTDIFTLFNYVIPICQWLGCANSSINPIIYSLFSRKIRMKIKAILLCRNAEYETPRHLSSYASTRYVSVDYTNGHVTLRTNGSQKERKSSRTDRLFNNVYD</sequence>
<evidence type="ECO:0000256" key="7">
    <source>
        <dbReference type="ARBA" id="ARBA00023224"/>
    </source>
</evidence>
<dbReference type="OrthoDB" id="5975505at2759"/>
<evidence type="ECO:0000256" key="8">
    <source>
        <dbReference type="RuleBase" id="RU000688"/>
    </source>
</evidence>
<dbReference type="Pfam" id="PF00001">
    <property type="entry name" value="7tm_1"/>
    <property type="match status" value="1"/>
</dbReference>
<organism evidence="11 12">
    <name type="scientific">Crassostrea virginica</name>
    <name type="common">Eastern oyster</name>
    <dbReference type="NCBI Taxonomy" id="6565"/>
    <lineage>
        <taxon>Eukaryota</taxon>
        <taxon>Metazoa</taxon>
        <taxon>Spiralia</taxon>
        <taxon>Lophotrochozoa</taxon>
        <taxon>Mollusca</taxon>
        <taxon>Bivalvia</taxon>
        <taxon>Autobranchia</taxon>
        <taxon>Pteriomorphia</taxon>
        <taxon>Ostreida</taxon>
        <taxon>Ostreoidea</taxon>
        <taxon>Ostreidae</taxon>
        <taxon>Crassostrea</taxon>
    </lineage>
</organism>
<keyword evidence="7 8" id="KW-0807">Transducer</keyword>
<dbReference type="InterPro" id="IPR000276">
    <property type="entry name" value="GPCR_Rhodpsn"/>
</dbReference>
<dbReference type="GO" id="GO:0004930">
    <property type="term" value="F:G protein-coupled receptor activity"/>
    <property type="evidence" value="ECO:0007669"/>
    <property type="project" value="UniProtKB-KW"/>
</dbReference>
<reference evidence="12" key="1">
    <citation type="submission" date="2025-08" db="UniProtKB">
        <authorList>
            <consortium name="RefSeq"/>
        </authorList>
    </citation>
    <scope>IDENTIFICATION</scope>
    <source>
        <tissue evidence="12">Whole sample</tissue>
    </source>
</reference>
<dbReference type="GeneID" id="111118296"/>
<keyword evidence="5 9" id="KW-0472">Membrane</keyword>
<dbReference type="SMART" id="SM01381">
    <property type="entry name" value="7TM_GPCR_Srsx"/>
    <property type="match status" value="1"/>
</dbReference>
<dbReference type="InterPro" id="IPR017452">
    <property type="entry name" value="GPCR_Rhodpsn_7TM"/>
</dbReference>
<evidence type="ECO:0000256" key="5">
    <source>
        <dbReference type="ARBA" id="ARBA00023136"/>
    </source>
</evidence>
<evidence type="ECO:0000256" key="2">
    <source>
        <dbReference type="ARBA" id="ARBA00022692"/>
    </source>
</evidence>
<dbReference type="CDD" id="cd14993">
    <property type="entry name" value="7tmA_CCKR-like"/>
    <property type="match status" value="1"/>
</dbReference>
<dbReference type="PANTHER" id="PTHR45695">
    <property type="entry name" value="LEUCOKININ RECEPTOR-RELATED"/>
    <property type="match status" value="1"/>
</dbReference>
<dbReference type="KEGG" id="cvn:111118296"/>
<keyword evidence="2 8" id="KW-0812">Transmembrane</keyword>
<feature type="transmembrane region" description="Helical" evidence="9">
    <location>
        <begin position="232"/>
        <end position="252"/>
    </location>
</feature>
<dbReference type="Gene3D" id="1.20.1070.10">
    <property type="entry name" value="Rhodopsin 7-helix transmembrane proteins"/>
    <property type="match status" value="1"/>
</dbReference>
<proteinExistence type="inferred from homology"/>
<accession>A0A8B8CC89</accession>
<dbReference type="PANTHER" id="PTHR45695:SF22">
    <property type="entry name" value="G-PROTEIN COUPLED RECEPTORS FAMILY 1 PROFILE DOMAIN-CONTAINING PROTEIN"/>
    <property type="match status" value="1"/>
</dbReference>
<gene>
    <name evidence="12" type="primary">LOC111118296</name>
</gene>
<feature type="transmembrane region" description="Helical" evidence="9">
    <location>
        <begin position="272"/>
        <end position="295"/>
    </location>
</feature>
<dbReference type="PRINTS" id="PR00237">
    <property type="entry name" value="GPCRRHODOPSN"/>
</dbReference>
<keyword evidence="4 8" id="KW-0297">G-protein coupled receptor</keyword>
<keyword evidence="3 9" id="KW-1133">Transmembrane helix</keyword>
<evidence type="ECO:0000256" key="6">
    <source>
        <dbReference type="ARBA" id="ARBA00023170"/>
    </source>
</evidence>
<dbReference type="FunFam" id="1.20.1070.10:FF:000291">
    <property type="entry name" value="Predicted protein"/>
    <property type="match status" value="1"/>
</dbReference>
<keyword evidence="11" id="KW-1185">Reference proteome</keyword>
<feature type="transmembrane region" description="Helical" evidence="9">
    <location>
        <begin position="181"/>
        <end position="211"/>
    </location>
</feature>
<protein>
    <submittedName>
        <fullName evidence="12">Neuropeptide SIFamide receptor-like</fullName>
    </submittedName>
</protein>
<evidence type="ECO:0000313" key="12">
    <source>
        <dbReference type="RefSeq" id="XP_022313388.1"/>
    </source>
</evidence>
<feature type="domain" description="G-protein coupled receptors family 1 profile" evidence="10">
    <location>
        <begin position="42"/>
        <end position="292"/>
    </location>
</feature>
<dbReference type="SUPFAM" id="SSF81321">
    <property type="entry name" value="Family A G protein-coupled receptor-like"/>
    <property type="match status" value="1"/>
</dbReference>
<dbReference type="RefSeq" id="XP_022313388.1">
    <property type="nucleotide sequence ID" value="XM_022457680.1"/>
</dbReference>
<dbReference type="PROSITE" id="PS00237">
    <property type="entry name" value="G_PROTEIN_RECEP_F1_1"/>
    <property type="match status" value="1"/>
</dbReference>
<evidence type="ECO:0000256" key="9">
    <source>
        <dbReference type="SAM" id="Phobius"/>
    </source>
</evidence>
<dbReference type="GO" id="GO:0005886">
    <property type="term" value="C:plasma membrane"/>
    <property type="evidence" value="ECO:0007669"/>
    <property type="project" value="TreeGrafter"/>
</dbReference>
<feature type="transmembrane region" description="Helical" evidence="9">
    <location>
        <begin position="25"/>
        <end position="51"/>
    </location>
</feature>
<feature type="transmembrane region" description="Helical" evidence="9">
    <location>
        <begin position="142"/>
        <end position="161"/>
    </location>
</feature>